<reference evidence="1" key="1">
    <citation type="submission" date="2019-12" db="EMBL/GenBank/DDBJ databases">
        <title>Genome sequencing and annotation of Brassica cretica.</title>
        <authorList>
            <person name="Studholme D.J."/>
            <person name="Sarris P.F."/>
        </authorList>
    </citation>
    <scope>NUCLEOTIDE SEQUENCE</scope>
    <source>
        <strain evidence="1">PFS-001/15</strain>
        <tissue evidence="1">Leaf</tissue>
    </source>
</reference>
<gene>
    <name evidence="1" type="ORF">F2Q68_00004569</name>
</gene>
<organism evidence="1 2">
    <name type="scientific">Brassica cretica</name>
    <name type="common">Mustard</name>
    <dbReference type="NCBI Taxonomy" id="69181"/>
    <lineage>
        <taxon>Eukaryota</taxon>
        <taxon>Viridiplantae</taxon>
        <taxon>Streptophyta</taxon>
        <taxon>Embryophyta</taxon>
        <taxon>Tracheophyta</taxon>
        <taxon>Spermatophyta</taxon>
        <taxon>Magnoliopsida</taxon>
        <taxon>eudicotyledons</taxon>
        <taxon>Gunneridae</taxon>
        <taxon>Pentapetalae</taxon>
        <taxon>rosids</taxon>
        <taxon>malvids</taxon>
        <taxon>Brassicales</taxon>
        <taxon>Brassicaceae</taxon>
        <taxon>Brassiceae</taxon>
        <taxon>Brassica</taxon>
    </lineage>
</organism>
<comment type="caution">
    <text evidence="1">The sequence shown here is derived from an EMBL/GenBank/DDBJ whole genome shotgun (WGS) entry which is preliminary data.</text>
</comment>
<dbReference type="Proteomes" id="UP000712281">
    <property type="component" value="Unassembled WGS sequence"/>
</dbReference>
<sequence length="422" mass="46122">MRHIPPSVDGLLVNFSQEIGGLSYVPGYSIAGSWDRTEPGDVVGIRRSFLEPGGCPRPGGPGGRFEPGGCSGPGGCFGPGGRLRTRRFLQTLRSYLGPRGRIRTRRSFKNPEVPSDLEDPEVILNPGYDKNLEVYLFQTLRSFQDPETAWGPEGTILCLPRQDCSWYLFGFRILPLGSWPLSSSYVVFYFCGKSLTGLEGAGVGVMTQVPGFAAFHVWRRRVLTGPWMDAGVGARASLNRNLEAGVLPEAWMIFPNQFASYFSISSSNSGNNLCTQVNRSCSFSAGFPWTGHRSSNPSFPGGSWPEVVLSGWASTPACRWQVLWAWREQDVALKSPFLGLAGEDHLYQLKSAVGDLLPRSEVGILDLGFALQEIQDPGLACRWMARLVGLAGEDHLYQLKSAVGDLLPRSEVGILNLGFALQ</sequence>
<name>A0A8S9JLY4_BRACR</name>
<evidence type="ECO:0000313" key="1">
    <source>
        <dbReference type="EMBL" id="KAF2582526.1"/>
    </source>
</evidence>
<protein>
    <submittedName>
        <fullName evidence="1">Uncharacterized protein</fullName>
    </submittedName>
</protein>
<evidence type="ECO:0000313" key="2">
    <source>
        <dbReference type="Proteomes" id="UP000712281"/>
    </source>
</evidence>
<dbReference type="AlphaFoldDB" id="A0A8S9JLY4"/>
<proteinExistence type="predicted"/>
<accession>A0A8S9JLY4</accession>
<dbReference type="EMBL" id="QGKW02001660">
    <property type="protein sequence ID" value="KAF2582526.1"/>
    <property type="molecule type" value="Genomic_DNA"/>
</dbReference>